<dbReference type="EMBL" id="HBUF01045793">
    <property type="protein sequence ID" value="CAG6619599.1"/>
    <property type="molecule type" value="Transcribed_RNA"/>
</dbReference>
<evidence type="ECO:0000313" key="1">
    <source>
        <dbReference type="EMBL" id="CAG6619599.1"/>
    </source>
</evidence>
<dbReference type="AlphaFoldDB" id="A0A8D8PZ70"/>
<protein>
    <submittedName>
        <fullName evidence="1">Uncharacterized protein</fullName>
    </submittedName>
</protein>
<accession>A0A8D8PZ70</accession>
<name>A0A8D8PZ70_9HEMI</name>
<proteinExistence type="predicted"/>
<sequence>MMFDKCAPCFTNPPRRLTTKLLRYGYYYYYYYSGTMKKSLLLPYSNAYYLGVLWVIQIQTNSFKKKAAKTQSASSFKFLNPVLATILGLENHSRFSSSKTF</sequence>
<reference evidence="1" key="1">
    <citation type="submission" date="2021-05" db="EMBL/GenBank/DDBJ databases">
        <authorList>
            <person name="Alioto T."/>
            <person name="Alioto T."/>
            <person name="Gomez Garrido J."/>
        </authorList>
    </citation>
    <scope>NUCLEOTIDE SEQUENCE</scope>
</reference>
<organism evidence="1">
    <name type="scientific">Cacopsylla melanoneura</name>
    <dbReference type="NCBI Taxonomy" id="428564"/>
    <lineage>
        <taxon>Eukaryota</taxon>
        <taxon>Metazoa</taxon>
        <taxon>Ecdysozoa</taxon>
        <taxon>Arthropoda</taxon>
        <taxon>Hexapoda</taxon>
        <taxon>Insecta</taxon>
        <taxon>Pterygota</taxon>
        <taxon>Neoptera</taxon>
        <taxon>Paraneoptera</taxon>
        <taxon>Hemiptera</taxon>
        <taxon>Sternorrhyncha</taxon>
        <taxon>Psylloidea</taxon>
        <taxon>Psyllidae</taxon>
        <taxon>Psyllinae</taxon>
        <taxon>Cacopsylla</taxon>
    </lineage>
</organism>
<dbReference type="EMBL" id="HBUF01045794">
    <property type="protein sequence ID" value="CAG6619600.1"/>
    <property type="molecule type" value="Transcribed_RNA"/>
</dbReference>